<evidence type="ECO:0000313" key="3">
    <source>
        <dbReference type="EMBL" id="GAA2499728.1"/>
    </source>
</evidence>
<accession>A0ABN3MCK8</accession>
<dbReference type="InterPro" id="IPR048936">
    <property type="entry name" value="MvdD-like_ATPgrasp"/>
</dbReference>
<proteinExistence type="predicted"/>
<gene>
    <name evidence="3" type="primary">tgmB</name>
    <name evidence="3" type="ORF">GCM10010406_40320</name>
</gene>
<dbReference type="PANTHER" id="PTHR21621">
    <property type="entry name" value="RIBOSOMAL PROTEIN S6 MODIFICATION PROTEIN"/>
    <property type="match status" value="1"/>
</dbReference>
<organism evidence="3 4">
    <name type="scientific">Streptomyces thermolineatus</name>
    <dbReference type="NCBI Taxonomy" id="44033"/>
    <lineage>
        <taxon>Bacteria</taxon>
        <taxon>Bacillati</taxon>
        <taxon>Actinomycetota</taxon>
        <taxon>Actinomycetes</taxon>
        <taxon>Kitasatosporales</taxon>
        <taxon>Streptomycetaceae</taxon>
        <taxon>Streptomyces</taxon>
    </lineage>
</organism>
<comment type="caution">
    <text evidence="3">The sequence shown here is derived from an EMBL/GenBank/DDBJ whole genome shotgun (WGS) entry which is preliminary data.</text>
</comment>
<dbReference type="SUPFAM" id="SSF56059">
    <property type="entry name" value="Glutathione synthetase ATP-binding domain-like"/>
    <property type="match status" value="1"/>
</dbReference>
<evidence type="ECO:0000259" key="1">
    <source>
        <dbReference type="Pfam" id="PF08443"/>
    </source>
</evidence>
<keyword evidence="4" id="KW-1185">Reference proteome</keyword>
<sequence length="320" mass="35101">MTVLVLTRDSDATGDLVIAQLNDRGVPVHRLDPGDFPEAVRLSARLGDGPAHWEGVLHGRYRDLSLADVRSVYYRRPSPFRLHPGLNKQEAKWAEGEARAGMAGLLASLECTWVNHPHRNAAAEVKPRTLAAAVRCGLRVPHTLITNDPEQARAFVESLPGRVAAYKALGPGGTTERQGIDCALWTNRVRAGQITGGVARTAHQFQEWIDKAYEVRLTVVAGQVFAAEIHAGSEASLIDFRTDYDSLTYKVCPVPDKIAQGVRDLADTFKLHYAALDFLVDGDGEWLLVDVNPNGQFGFVPDLQEPVARALADLLEERSR</sequence>
<evidence type="ECO:0000259" key="2">
    <source>
        <dbReference type="Pfam" id="PF21068"/>
    </source>
</evidence>
<dbReference type="InterPro" id="IPR013651">
    <property type="entry name" value="ATP-grasp_RimK-type"/>
</dbReference>
<dbReference type="EMBL" id="BAAATA010000027">
    <property type="protein sequence ID" value="GAA2499728.1"/>
    <property type="molecule type" value="Genomic_DNA"/>
</dbReference>
<dbReference type="PANTHER" id="PTHR21621:SF0">
    <property type="entry name" value="BETA-CITRYLGLUTAMATE SYNTHASE B-RELATED"/>
    <property type="match status" value="1"/>
</dbReference>
<dbReference type="NCBIfam" id="TIGR04187">
    <property type="entry name" value="GRASP_SAV_5884"/>
    <property type="match status" value="1"/>
</dbReference>
<dbReference type="Pfam" id="PF08443">
    <property type="entry name" value="RimK"/>
    <property type="match status" value="1"/>
</dbReference>
<protein>
    <submittedName>
        <fullName evidence="3">ATP-grasp ribosomal peptide maturase</fullName>
    </submittedName>
</protein>
<feature type="domain" description="MvdD-like pre-ATP grasp" evidence="2">
    <location>
        <begin position="2"/>
        <end position="118"/>
    </location>
</feature>
<dbReference type="RefSeq" id="WP_344384591.1">
    <property type="nucleotide sequence ID" value="NZ_BAAATA010000027.1"/>
</dbReference>
<dbReference type="Gene3D" id="3.30.470.20">
    <property type="entry name" value="ATP-grasp fold, B domain"/>
    <property type="match status" value="1"/>
</dbReference>
<feature type="domain" description="ATP-grasp fold RimK-type" evidence="1">
    <location>
        <begin position="126"/>
        <end position="296"/>
    </location>
</feature>
<evidence type="ECO:0000313" key="4">
    <source>
        <dbReference type="Proteomes" id="UP001501358"/>
    </source>
</evidence>
<reference evidence="3 4" key="1">
    <citation type="journal article" date="2019" name="Int. J. Syst. Evol. Microbiol.">
        <title>The Global Catalogue of Microorganisms (GCM) 10K type strain sequencing project: providing services to taxonomists for standard genome sequencing and annotation.</title>
        <authorList>
            <consortium name="The Broad Institute Genomics Platform"/>
            <consortium name="The Broad Institute Genome Sequencing Center for Infectious Disease"/>
            <person name="Wu L."/>
            <person name="Ma J."/>
        </authorList>
    </citation>
    <scope>NUCLEOTIDE SEQUENCE [LARGE SCALE GENOMIC DNA]</scope>
    <source>
        <strain evidence="3 4">JCM 6307</strain>
    </source>
</reference>
<dbReference type="Proteomes" id="UP001501358">
    <property type="component" value="Unassembled WGS sequence"/>
</dbReference>
<name>A0ABN3MCK8_9ACTN</name>
<dbReference type="Pfam" id="PF21068">
    <property type="entry name" value="ATPgraspMvdD"/>
    <property type="match status" value="1"/>
</dbReference>
<dbReference type="InterPro" id="IPR026449">
    <property type="entry name" value="GRASP_SAV_5884"/>
</dbReference>